<keyword evidence="2 4" id="KW-0808">Transferase</keyword>
<dbReference type="CDD" id="cd08645">
    <property type="entry name" value="FMT_core_GART"/>
    <property type="match status" value="1"/>
</dbReference>
<feature type="binding site" evidence="4">
    <location>
        <position position="108"/>
    </location>
    <ligand>
        <name>(6R)-10-formyltetrahydrofolate</name>
        <dbReference type="ChEBI" id="CHEBI:195366"/>
    </ligand>
</feature>
<proteinExistence type="inferred from homology"/>
<keyword evidence="7" id="KW-1185">Reference proteome</keyword>
<dbReference type="PANTHER" id="PTHR43369:SF2">
    <property type="entry name" value="PHOSPHORIBOSYLGLYCINAMIDE FORMYLTRANSFERASE"/>
    <property type="match status" value="1"/>
</dbReference>
<comment type="pathway">
    <text evidence="1 4">Purine metabolism; IMP biosynthesis via de novo pathway; N(2)-formyl-N(1)-(5-phospho-D-ribosyl)glycinamide from N(1)-(5-phospho-D-ribosyl)glycinamide (10-formyl THF route): step 1/1.</text>
</comment>
<reference evidence="6 7" key="1">
    <citation type="journal article" date="2016" name="Genome Announc.">
        <title>Draft Genome Sequence of the Anaerobic Ammonium-Oxidizing Bacterium 'Candidatus Brocadia sp. 40'.</title>
        <authorList>
            <person name="Ali M."/>
            <person name="Haroon M.F."/>
            <person name="Narita Y."/>
            <person name="Zhang L."/>
            <person name="Rangel Shaw D."/>
            <person name="Okabe S."/>
            <person name="Saikaly P.E."/>
        </authorList>
    </citation>
    <scope>NUCLEOTIDE SEQUENCE [LARGE SCALE GENOMIC DNA]</scope>
    <source>
        <strain evidence="6 7">40</strain>
    </source>
</reference>
<dbReference type="Pfam" id="PF00551">
    <property type="entry name" value="Formyl_trans_N"/>
    <property type="match status" value="1"/>
</dbReference>
<evidence type="ECO:0000259" key="5">
    <source>
        <dbReference type="Pfam" id="PF00551"/>
    </source>
</evidence>
<evidence type="ECO:0000313" key="6">
    <source>
        <dbReference type="EMBL" id="OQD45096.1"/>
    </source>
</evidence>
<keyword evidence="3 4" id="KW-0658">Purine biosynthesis</keyword>
<dbReference type="HAMAP" id="MF_01930">
    <property type="entry name" value="PurN"/>
    <property type="match status" value="1"/>
</dbReference>
<dbReference type="RefSeq" id="WP_070067728.1">
    <property type="nucleotide sequence ID" value="NZ_MJUW02000105.1"/>
</dbReference>
<feature type="domain" description="Formyl transferase N-terminal" evidence="5">
    <location>
        <begin position="9"/>
        <end position="188"/>
    </location>
</feature>
<evidence type="ECO:0000256" key="4">
    <source>
        <dbReference type="HAMAP-Rule" id="MF_01930"/>
    </source>
</evidence>
<accession>A0A1V6LYA0</accession>
<dbReference type="InterPro" id="IPR004607">
    <property type="entry name" value="GART"/>
</dbReference>
<dbReference type="GO" id="GO:0006189">
    <property type="term" value="P:'de novo' IMP biosynthetic process"/>
    <property type="evidence" value="ECO:0007669"/>
    <property type="project" value="UniProtKB-UniRule"/>
</dbReference>
<dbReference type="GO" id="GO:0004644">
    <property type="term" value="F:phosphoribosylglycinamide formyltransferase activity"/>
    <property type="evidence" value="ECO:0007669"/>
    <property type="project" value="UniProtKB-UniRule"/>
</dbReference>
<comment type="similarity">
    <text evidence="4">Belongs to the GART family.</text>
</comment>
<dbReference type="EMBL" id="MJUW02000105">
    <property type="protein sequence ID" value="OQD45096.1"/>
    <property type="molecule type" value="Genomic_DNA"/>
</dbReference>
<dbReference type="UniPathway" id="UPA00074">
    <property type="reaction ID" value="UER00126"/>
</dbReference>
<dbReference type="EC" id="2.1.2.2" evidence="4"/>
<evidence type="ECO:0000313" key="7">
    <source>
        <dbReference type="Proteomes" id="UP000242219"/>
    </source>
</evidence>
<dbReference type="InterPro" id="IPR002376">
    <property type="entry name" value="Formyl_transf_N"/>
</dbReference>
<comment type="caution">
    <text evidence="6">The sequence shown here is derived from an EMBL/GenBank/DDBJ whole genome shotgun (WGS) entry which is preliminary data.</text>
</comment>
<dbReference type="AlphaFoldDB" id="A0A1V6LYA0"/>
<comment type="caution">
    <text evidence="4">Lacks conserved residue(s) required for the propagation of feature annotation.</text>
</comment>
<sequence>MIKKINLGVLISGSGNTLQNFIDKIESGKLPATIQIVISSKPDVAGLERARKHGIHTAVIPYSDYPDVDTFSRAITAELDKYPIDLITLAGFLHFFRIPEKYQRKVMNVHPGLIPAFCGHNYYGRKVHEAVISYGAKVSGCTVHFADNIYDNGPIIIQRTVPVFDDDTPDTLAERVFKQECEAYPAAIRLFSEGRLKIEGRKVRIITPEQDKTEKKF</sequence>
<name>A0A1V6LYA0_9BACT</name>
<dbReference type="GO" id="GO:0005829">
    <property type="term" value="C:cytosol"/>
    <property type="evidence" value="ECO:0007669"/>
    <property type="project" value="TreeGrafter"/>
</dbReference>
<dbReference type="NCBIfam" id="TIGR00639">
    <property type="entry name" value="PurN"/>
    <property type="match status" value="1"/>
</dbReference>
<feature type="site" description="Raises pKa of active site His" evidence="4">
    <location>
        <position position="151"/>
    </location>
</feature>
<comment type="catalytic activity">
    <reaction evidence="4">
        <text>N(1)-(5-phospho-beta-D-ribosyl)glycinamide + (6R)-10-formyltetrahydrofolate = N(2)-formyl-N(1)-(5-phospho-beta-D-ribosyl)glycinamide + (6S)-5,6,7,8-tetrahydrofolate + H(+)</text>
        <dbReference type="Rhea" id="RHEA:15053"/>
        <dbReference type="ChEBI" id="CHEBI:15378"/>
        <dbReference type="ChEBI" id="CHEBI:57453"/>
        <dbReference type="ChEBI" id="CHEBI:143788"/>
        <dbReference type="ChEBI" id="CHEBI:147286"/>
        <dbReference type="ChEBI" id="CHEBI:195366"/>
        <dbReference type="EC" id="2.1.2.2"/>
    </reaction>
</comment>
<dbReference type="SUPFAM" id="SSF53328">
    <property type="entry name" value="Formyltransferase"/>
    <property type="match status" value="1"/>
</dbReference>
<protein>
    <recommendedName>
        <fullName evidence="4">Phosphoribosylglycinamide formyltransferase</fullName>
        <ecNumber evidence="4">2.1.2.2</ecNumber>
    </recommendedName>
    <alternativeName>
        <fullName evidence="4">5'-phosphoribosylglycinamide transformylase</fullName>
    </alternativeName>
    <alternativeName>
        <fullName evidence="4">GAR transformylase</fullName>
        <shortName evidence="4">GART</shortName>
    </alternativeName>
</protein>
<gene>
    <name evidence="4" type="primary">purN</name>
    <name evidence="6" type="ORF">BIY37_10220</name>
</gene>
<evidence type="ECO:0000256" key="2">
    <source>
        <dbReference type="ARBA" id="ARBA00022679"/>
    </source>
</evidence>
<feature type="active site" description="Proton donor" evidence="4">
    <location>
        <position position="110"/>
    </location>
</feature>
<organism evidence="6 7">
    <name type="scientific">Candidatus Brocadia sapporoensis</name>
    <dbReference type="NCBI Taxonomy" id="392547"/>
    <lineage>
        <taxon>Bacteria</taxon>
        <taxon>Pseudomonadati</taxon>
        <taxon>Planctomycetota</taxon>
        <taxon>Candidatus Brocadiia</taxon>
        <taxon>Candidatus Brocadiales</taxon>
        <taxon>Candidatus Brocadiaceae</taxon>
        <taxon>Candidatus Brocadia</taxon>
    </lineage>
</organism>
<dbReference type="PANTHER" id="PTHR43369">
    <property type="entry name" value="PHOSPHORIBOSYLGLYCINAMIDE FORMYLTRANSFERASE"/>
    <property type="match status" value="1"/>
</dbReference>
<comment type="function">
    <text evidence="4">Catalyzes the transfer of a formyl group from 10-formyltetrahydrofolate to 5-phospho-ribosyl-glycinamide (GAR), producing 5-phospho-ribosyl-N-formylglycinamide (FGAR) and tetrahydrofolate.</text>
</comment>
<dbReference type="Proteomes" id="UP000242219">
    <property type="component" value="Unassembled WGS sequence"/>
</dbReference>
<evidence type="ECO:0000256" key="3">
    <source>
        <dbReference type="ARBA" id="ARBA00022755"/>
    </source>
</evidence>
<feature type="binding site" evidence="4">
    <location>
        <position position="73"/>
    </location>
    <ligand>
        <name>(6R)-10-formyltetrahydrofolate</name>
        <dbReference type="ChEBI" id="CHEBI:195366"/>
    </ligand>
</feature>
<evidence type="ECO:0000256" key="1">
    <source>
        <dbReference type="ARBA" id="ARBA00005054"/>
    </source>
</evidence>
<dbReference type="InterPro" id="IPR036477">
    <property type="entry name" value="Formyl_transf_N_sf"/>
</dbReference>
<dbReference type="Gene3D" id="3.40.50.170">
    <property type="entry name" value="Formyl transferase, N-terminal domain"/>
    <property type="match status" value="1"/>
</dbReference>